<dbReference type="Gene3D" id="3.40.50.12500">
    <property type="match status" value="1"/>
</dbReference>
<feature type="region of interest" description="Disordered" evidence="1">
    <location>
        <begin position="230"/>
        <end position="250"/>
    </location>
</feature>
<reference evidence="2 3" key="1">
    <citation type="submission" date="2024-10" db="EMBL/GenBank/DDBJ databases">
        <title>The Natural Products Discovery Center: Release of the First 8490 Sequenced Strains for Exploring Actinobacteria Biosynthetic Diversity.</title>
        <authorList>
            <person name="Kalkreuter E."/>
            <person name="Kautsar S.A."/>
            <person name="Yang D."/>
            <person name="Bader C.D."/>
            <person name="Teijaro C.N."/>
            <person name="Fluegel L."/>
            <person name="Davis C.M."/>
            <person name="Simpson J.R."/>
            <person name="Lauterbach L."/>
            <person name="Steele A.D."/>
            <person name="Gui C."/>
            <person name="Meng S."/>
            <person name="Li G."/>
            <person name="Viehrig K."/>
            <person name="Ye F."/>
            <person name="Su P."/>
            <person name="Kiefer A.F."/>
            <person name="Nichols A."/>
            <person name="Cepeda A.J."/>
            <person name="Yan W."/>
            <person name="Fan B."/>
            <person name="Jiang Y."/>
            <person name="Adhikari A."/>
            <person name="Zheng C.-J."/>
            <person name="Schuster L."/>
            <person name="Cowan T.M."/>
            <person name="Smanski M.J."/>
            <person name="Chevrette M.G."/>
            <person name="De Carvalho L.P.S."/>
            <person name="Shen B."/>
        </authorList>
    </citation>
    <scope>NUCLEOTIDE SEQUENCE [LARGE SCALE GENOMIC DNA]</scope>
    <source>
        <strain evidence="2 3">NPDC049845</strain>
    </source>
</reference>
<protein>
    <submittedName>
        <fullName evidence="2">Aspartate/glutamate racemase family protein</fullName>
    </submittedName>
</protein>
<evidence type="ECO:0000256" key="1">
    <source>
        <dbReference type="SAM" id="MobiDB-lite"/>
    </source>
</evidence>
<evidence type="ECO:0000313" key="2">
    <source>
        <dbReference type="EMBL" id="MFI7264082.1"/>
    </source>
</evidence>
<evidence type="ECO:0000313" key="3">
    <source>
        <dbReference type="Proteomes" id="UP001612812"/>
    </source>
</evidence>
<dbReference type="InterPro" id="IPR053714">
    <property type="entry name" value="Iso_Racemase_Enz_sf"/>
</dbReference>
<dbReference type="Proteomes" id="UP001612812">
    <property type="component" value="Unassembled WGS sequence"/>
</dbReference>
<proteinExistence type="predicted"/>
<name>A0ABW7ZML4_9ACTN</name>
<keyword evidence="3" id="KW-1185">Reference proteome</keyword>
<sequence length="250" mass="26696">MSDRPEIGVLCLQTSFDKIPGHIRNPATFDFPVRYRVVEGATPQRLVREADPTLLEPFVTAARDLADAGVAGITGACGFLVLFQAELAAAVDVPLWSSSLVQLPMVHRMVGRTVGLLVADEQALTPRHLAAVGAQDVPVAVTGMAGQPEFREVMLEGRRDALDVDRLAAEVDERVDALAGAHRDLGALVVECTDLVPFAHRIQARLGLPVFDIVTLTTMAYATLTRRPYPAAGGARTSRSRAANSSGLPP</sequence>
<dbReference type="RefSeq" id="WP_396757548.1">
    <property type="nucleotide sequence ID" value="NZ_JBITLA010000008.1"/>
</dbReference>
<dbReference type="NCBIfam" id="NF005679">
    <property type="entry name" value="PRK07475.1"/>
    <property type="match status" value="1"/>
</dbReference>
<accession>A0ABW7ZML4</accession>
<comment type="caution">
    <text evidence="2">The sequence shown here is derived from an EMBL/GenBank/DDBJ whole genome shotgun (WGS) entry which is preliminary data.</text>
</comment>
<organism evidence="2 3">
    <name type="scientific">Micromonospora maritima</name>
    <dbReference type="NCBI Taxonomy" id="986711"/>
    <lineage>
        <taxon>Bacteria</taxon>
        <taxon>Bacillati</taxon>
        <taxon>Actinomycetota</taxon>
        <taxon>Actinomycetes</taxon>
        <taxon>Micromonosporales</taxon>
        <taxon>Micromonosporaceae</taxon>
        <taxon>Micromonospora</taxon>
    </lineage>
</organism>
<gene>
    <name evidence="2" type="ORF">ACIBP4_17525</name>
</gene>
<dbReference type="EMBL" id="JBITLE010000006">
    <property type="protein sequence ID" value="MFI7264082.1"/>
    <property type="molecule type" value="Genomic_DNA"/>
</dbReference>
<feature type="compositionally biased region" description="Low complexity" evidence="1">
    <location>
        <begin position="231"/>
        <end position="250"/>
    </location>
</feature>